<evidence type="ECO:0000256" key="2">
    <source>
        <dbReference type="ARBA" id="ARBA00022801"/>
    </source>
</evidence>
<dbReference type="EMBL" id="MG011691">
    <property type="protein sequence ID" value="AVK76704.1"/>
    <property type="molecule type" value="Genomic_DNA"/>
</dbReference>
<keyword evidence="2 5" id="KW-0378">Hydrolase</keyword>
<dbReference type="GO" id="GO:0008422">
    <property type="term" value="F:beta-glucosidase activity"/>
    <property type="evidence" value="ECO:0007669"/>
    <property type="project" value="TreeGrafter"/>
</dbReference>
<dbReference type="Gene3D" id="3.20.20.80">
    <property type="entry name" value="Glycosidases"/>
    <property type="match status" value="1"/>
</dbReference>
<reference evidence="5" key="1">
    <citation type="journal article" date="2018" name="Nat. Commun.">
        <title>Diversity and evolution of the emerging Pandoraviridae family.</title>
        <authorList>
            <person name="Legendre M."/>
            <person name="Fabre E."/>
            <person name="Poirot O."/>
            <person name="Jeudy S."/>
            <person name="Lartigue A."/>
            <person name="Alempic J.M."/>
            <person name="Beucher L."/>
            <person name="Philippe N."/>
            <person name="Bertaux L."/>
            <person name="Christo-Foroux E."/>
            <person name="Labadie K."/>
            <person name="Coute Y."/>
            <person name="Abergel C."/>
            <person name="Claverie J.M."/>
        </authorList>
    </citation>
    <scope>NUCLEOTIDE SEQUENCE [LARGE SCALE GENOMIC DNA]</scope>
    <source>
        <strain evidence="5">Macleodensis</strain>
    </source>
</reference>
<comment type="similarity">
    <text evidence="1">Belongs to the glycosyl hydrolase 1 family.</text>
</comment>
<dbReference type="Proteomes" id="UP000249758">
    <property type="component" value="Segment"/>
</dbReference>
<gene>
    <name evidence="5" type="ORF">pmac_cds_16</name>
</gene>
<dbReference type="PANTHER" id="PTHR10353">
    <property type="entry name" value="GLYCOSYL HYDROLASE"/>
    <property type="match status" value="1"/>
</dbReference>
<evidence type="ECO:0000256" key="1">
    <source>
        <dbReference type="ARBA" id="ARBA00010838"/>
    </source>
</evidence>
<feature type="region of interest" description="Disordered" evidence="4">
    <location>
        <begin position="402"/>
        <end position="421"/>
    </location>
</feature>
<dbReference type="GO" id="GO:0005975">
    <property type="term" value="P:carbohydrate metabolic process"/>
    <property type="evidence" value="ECO:0007669"/>
    <property type="project" value="InterPro"/>
</dbReference>
<proteinExistence type="inferred from homology"/>
<dbReference type="GeneID" id="36841159"/>
<organism evidence="5">
    <name type="scientific">Pandoravirus macleodensis</name>
    <dbReference type="NCBI Taxonomy" id="2107707"/>
    <lineage>
        <taxon>Viruses</taxon>
        <taxon>Pandoravirus</taxon>
    </lineage>
</organism>
<dbReference type="InterPro" id="IPR017853">
    <property type="entry name" value="GH"/>
</dbReference>
<protein>
    <submittedName>
        <fullName evidence="5">Glycosyl hydrolase family 1 incomplete domain containing protein</fullName>
    </submittedName>
</protein>
<accession>A0A2U7UE42</accession>
<keyword evidence="3" id="KW-0326">Glycosidase</keyword>
<evidence type="ECO:0000256" key="3">
    <source>
        <dbReference type="ARBA" id="ARBA00023295"/>
    </source>
</evidence>
<dbReference type="SUPFAM" id="SSF51445">
    <property type="entry name" value="(Trans)glycosidases"/>
    <property type="match status" value="1"/>
</dbReference>
<dbReference type="KEGG" id="vg:36841159"/>
<dbReference type="Pfam" id="PF00232">
    <property type="entry name" value="Glyco_hydro_1"/>
    <property type="match status" value="1"/>
</dbReference>
<dbReference type="InterPro" id="IPR001360">
    <property type="entry name" value="Glyco_hydro_1"/>
</dbReference>
<name>A0A2U7UE42_9VIRU</name>
<dbReference type="RefSeq" id="YP_009480700.1">
    <property type="nucleotide sequence ID" value="NC_037665.1"/>
</dbReference>
<evidence type="ECO:0000313" key="5">
    <source>
        <dbReference type="EMBL" id="AVK76704.1"/>
    </source>
</evidence>
<dbReference type="PANTHER" id="PTHR10353:SF36">
    <property type="entry name" value="LP05116P"/>
    <property type="match status" value="1"/>
</dbReference>
<evidence type="ECO:0000256" key="4">
    <source>
        <dbReference type="SAM" id="MobiDB-lite"/>
    </source>
</evidence>
<sequence>MADCLFGKDVLATGLTVDHDDMPDCADLARRGVGAYRFPLRWNRVIASTTFYHDEPAVDRDDNCRDGDGLVACVLGPRVLPLNCDTLDGADVTFWSYDDPRWHLVDAVAWDGLPMTRALIDTAGMRHYADIMERLHAHGIEPIPTLDTSDMPDALCRVVDGWRSPLAVEAYAQFVRAVLGHLGHLARTWVSVLPAHANDASGAVDLDRRRSVRHMLLAQARAAGIYHRDLSGAGGAARGRFAVAISCHPPATADAASDACTRFDRVIRAFGHFCSVAPDREDGFAWGFTTAQRALLSRTADAVVLDCALEDQQHHHHRQHVASTEHNSACNKCTSNPTDDDVAKPTALATDSGCSEMGIHAQALAFWIDQAAVALPGVPILVCDGIASDLVDEGVSADMDVEGDNADHISSDPLSADDDLDANICPSTTALDYDDDKEPDRDVALDVDMVVKALATRFAAAHQASLMGRPVEMYLVRPG</sequence>